<name>A0A481Z8R4_9VIRU</name>
<evidence type="ECO:0008006" key="2">
    <source>
        <dbReference type="Google" id="ProtNLM"/>
    </source>
</evidence>
<dbReference type="EMBL" id="MK500565">
    <property type="protein sequence ID" value="QBK91762.1"/>
    <property type="molecule type" value="Genomic_DNA"/>
</dbReference>
<reference evidence="1" key="1">
    <citation type="journal article" date="2019" name="MBio">
        <title>Virus Genomes from Deep Sea Sediments Expand the Ocean Megavirome and Support Independent Origins of Viral Gigantism.</title>
        <authorList>
            <person name="Backstrom D."/>
            <person name="Yutin N."/>
            <person name="Jorgensen S.L."/>
            <person name="Dharamshi J."/>
            <person name="Homa F."/>
            <person name="Zaremba-Niedwiedzka K."/>
            <person name="Spang A."/>
            <person name="Wolf Y.I."/>
            <person name="Koonin E.V."/>
            <person name="Ettema T.J."/>
        </authorList>
    </citation>
    <scope>NUCLEOTIDE SEQUENCE</scope>
</reference>
<sequence length="221" mass="25864">MSFPRIACESSFLQFPPELQEKVLACIHNTQTMVTLLQVNREMENIVRPRLFQKILEHGLYDIISHALSSTPSIETSLKMNVWKKTVFDTFPHGHPTRTIIIHALFFLLGQYNRCSQHWTHLYPSVITEDFEHMWKIGWLFRPFACRMADTAHVRGYVRKTKINIKRINALRDPLFEKIVQIPDIQHAIETRLEELTERAVAIELLLSTPYRSLIDFPPVS</sequence>
<accession>A0A481Z8R4</accession>
<organism evidence="1">
    <name type="scientific">Pithovirus LCPAC304</name>
    <dbReference type="NCBI Taxonomy" id="2506594"/>
    <lineage>
        <taxon>Viruses</taxon>
        <taxon>Pithoviruses</taxon>
    </lineage>
</organism>
<gene>
    <name evidence="1" type="ORF">LCPAC304_01000</name>
</gene>
<evidence type="ECO:0000313" key="1">
    <source>
        <dbReference type="EMBL" id="QBK91762.1"/>
    </source>
</evidence>
<protein>
    <recommendedName>
        <fullName evidence="2">F-box domain-containing protein</fullName>
    </recommendedName>
</protein>
<proteinExistence type="predicted"/>